<dbReference type="InterPro" id="IPR050667">
    <property type="entry name" value="PPR-containing_protein"/>
</dbReference>
<evidence type="ECO:0000256" key="1">
    <source>
        <dbReference type="PROSITE-ProRule" id="PRU00708"/>
    </source>
</evidence>
<evidence type="ECO:0008006" key="4">
    <source>
        <dbReference type="Google" id="ProtNLM"/>
    </source>
</evidence>
<dbReference type="EMBL" id="VFLP01000019">
    <property type="protein sequence ID" value="TRX94805.1"/>
    <property type="molecule type" value="Genomic_DNA"/>
</dbReference>
<comment type="caution">
    <text evidence="2">The sequence shown here is derived from an EMBL/GenBank/DDBJ whole genome shotgun (WGS) entry which is preliminary data.</text>
</comment>
<dbReference type="InterPro" id="IPR011990">
    <property type="entry name" value="TPR-like_helical_dom_sf"/>
</dbReference>
<evidence type="ECO:0000313" key="3">
    <source>
        <dbReference type="Proteomes" id="UP000319160"/>
    </source>
</evidence>
<evidence type="ECO:0000313" key="2">
    <source>
        <dbReference type="EMBL" id="TRX94805.1"/>
    </source>
</evidence>
<dbReference type="Pfam" id="PF13812">
    <property type="entry name" value="PPR_3"/>
    <property type="match status" value="1"/>
</dbReference>
<reference evidence="3" key="1">
    <citation type="submission" date="2019-06" db="EMBL/GenBank/DDBJ databases">
        <title>Draft genome sequence of the griseofulvin-producing fungus Xylaria cubensis strain G536.</title>
        <authorList>
            <person name="Mead M.E."/>
            <person name="Raja H.A."/>
            <person name="Steenwyk J.L."/>
            <person name="Knowles S.L."/>
            <person name="Oberlies N.H."/>
            <person name="Rokas A."/>
        </authorList>
    </citation>
    <scope>NUCLEOTIDE SEQUENCE [LARGE SCALE GENOMIC DNA]</scope>
    <source>
        <strain evidence="3">G536</strain>
    </source>
</reference>
<dbReference type="Gene3D" id="1.25.40.10">
    <property type="entry name" value="Tetratricopeptide repeat domain"/>
    <property type="match status" value="1"/>
</dbReference>
<protein>
    <recommendedName>
        <fullName evidence="4">Pentacotripeptide-repeat region of PRORP domain-containing protein</fullName>
    </recommendedName>
</protein>
<gene>
    <name evidence="2" type="ORF">FHL15_004266</name>
</gene>
<accession>A0A553I3N0</accession>
<dbReference type="Proteomes" id="UP000319160">
    <property type="component" value="Unassembled WGS sequence"/>
</dbReference>
<dbReference type="NCBIfam" id="TIGR00756">
    <property type="entry name" value="PPR"/>
    <property type="match status" value="1"/>
</dbReference>
<organism evidence="2 3">
    <name type="scientific">Xylaria flabelliformis</name>
    <dbReference type="NCBI Taxonomy" id="2512241"/>
    <lineage>
        <taxon>Eukaryota</taxon>
        <taxon>Fungi</taxon>
        <taxon>Dikarya</taxon>
        <taxon>Ascomycota</taxon>
        <taxon>Pezizomycotina</taxon>
        <taxon>Sordariomycetes</taxon>
        <taxon>Xylariomycetidae</taxon>
        <taxon>Xylariales</taxon>
        <taxon>Xylariaceae</taxon>
        <taxon>Xylaria</taxon>
    </lineage>
</organism>
<dbReference type="InterPro" id="IPR002885">
    <property type="entry name" value="PPR_rpt"/>
</dbReference>
<dbReference type="PANTHER" id="PTHR47939">
    <property type="entry name" value="MEMBRANE-ASSOCIATED SALT-INDUCIBLE PROTEIN-LIKE"/>
    <property type="match status" value="1"/>
</dbReference>
<name>A0A553I3N0_9PEZI</name>
<keyword evidence="3" id="KW-1185">Reference proteome</keyword>
<feature type="repeat" description="PPR" evidence="1">
    <location>
        <begin position="124"/>
        <end position="158"/>
    </location>
</feature>
<dbReference type="AlphaFoldDB" id="A0A553I3N0"/>
<dbReference type="PROSITE" id="PS51375">
    <property type="entry name" value="PPR"/>
    <property type="match status" value="1"/>
</dbReference>
<dbReference type="PANTHER" id="PTHR47939:SF5">
    <property type="entry name" value="PENTACOTRIPEPTIDE-REPEAT REGION OF PRORP DOMAIN-CONTAINING PROTEIN"/>
    <property type="match status" value="1"/>
</dbReference>
<proteinExistence type="predicted"/>
<dbReference type="OrthoDB" id="185373at2759"/>
<sequence>MFICRACLRKASNNVSRHSLYRNLKTGRYSLSSPSSRTYAAAATHAPSTDTTNAVIAPELIESSEFRDSKAPALGRSADWAARKELEYLSDPLHIANRVKIALDKDNFELAALITRKASKVNNVTVSWNHLLDYQLQRGRLHGAIKLYNEMKKRAQQPNAQTFTIIFRGCAKSEHPKLALGEAYKLYQNMLSVGRIKPNVIHLNAVLKVCAKVGDLDSMFSILRSSDDPLRSPNNLTYTTIFNAMRMRVEKAPAGGDAGGRLGEEEIRKETESTVKRAKTIWEEVNSRWRTGSLIIDEELVCAMGRILLMGGYRDIDAIESLVEQTMMIRRTENKGLSGREGSKSSILAGPRSVIKTPGAPDITYASPGNNSLSLILEALEKTRRTTKAIKYWNVFTMYYHVVPDAENWTRALRVFYVGKNSGRAATTLQNMPSSMITPKHVRIAMGACLRDNLNKSAFDNATTILKIMGKNPSIADVPTLRLYLQLAHASKRSFDDEAKNDYTGAMNAWAQILAAALDHLFVPYQVVAKKCGIDPPNTNHHKALDRTQNSKAEVVALARKISAAYDILTNEHAASLTAAQIAQMKSRNAGLHKVITNYFERDNPRLSEQEEEWEDADDNVVEQREVVKDSKFKQLNVGKNYQSRRWRDVDGEDFERKFANRVL</sequence>
<dbReference type="Pfam" id="PF13041">
    <property type="entry name" value="PPR_2"/>
    <property type="match status" value="1"/>
</dbReference>
<dbReference type="STRING" id="2512241.A0A553I3N0"/>